<organism evidence="2 3">
    <name type="scientific">Chiloscyllium punctatum</name>
    <name type="common">Brownbanded bambooshark</name>
    <name type="synonym">Hemiscyllium punctatum</name>
    <dbReference type="NCBI Taxonomy" id="137246"/>
    <lineage>
        <taxon>Eukaryota</taxon>
        <taxon>Metazoa</taxon>
        <taxon>Chordata</taxon>
        <taxon>Craniata</taxon>
        <taxon>Vertebrata</taxon>
        <taxon>Chondrichthyes</taxon>
        <taxon>Elasmobranchii</taxon>
        <taxon>Galeomorphii</taxon>
        <taxon>Galeoidea</taxon>
        <taxon>Orectolobiformes</taxon>
        <taxon>Hemiscylliidae</taxon>
        <taxon>Chiloscyllium</taxon>
    </lineage>
</organism>
<dbReference type="AlphaFoldDB" id="A0A401TLI5"/>
<feature type="region of interest" description="Disordered" evidence="1">
    <location>
        <begin position="69"/>
        <end position="130"/>
    </location>
</feature>
<gene>
    <name evidence="2" type="ORF">chiPu_0027512</name>
</gene>
<proteinExistence type="predicted"/>
<feature type="compositionally biased region" description="Polar residues" evidence="1">
    <location>
        <begin position="108"/>
        <end position="130"/>
    </location>
</feature>
<feature type="non-terminal residue" evidence="2">
    <location>
        <position position="1"/>
    </location>
</feature>
<keyword evidence="3" id="KW-1185">Reference proteome</keyword>
<evidence type="ECO:0000313" key="2">
    <source>
        <dbReference type="EMBL" id="GCC43502.1"/>
    </source>
</evidence>
<comment type="caution">
    <text evidence="2">The sequence shown here is derived from an EMBL/GenBank/DDBJ whole genome shotgun (WGS) entry which is preliminary data.</text>
</comment>
<protein>
    <submittedName>
        <fullName evidence="2">Uncharacterized protein</fullName>
    </submittedName>
</protein>
<accession>A0A401TLI5</accession>
<evidence type="ECO:0000256" key="1">
    <source>
        <dbReference type="SAM" id="MobiDB-lite"/>
    </source>
</evidence>
<sequence>RPPDGQEDHAGVGWAFGRCACTVTEHTPRPPTPPCLPRPVAGPSRNVWTERESQETAIHARATVEVTAFNENLLPRPGTQRQQGRQDQTPHRPLQAEDEPRDGRLQQRACSSQTRSVPLNTLNRSTIESG</sequence>
<feature type="region of interest" description="Disordered" evidence="1">
    <location>
        <begin position="23"/>
        <end position="44"/>
    </location>
</feature>
<evidence type="ECO:0000313" key="3">
    <source>
        <dbReference type="Proteomes" id="UP000287033"/>
    </source>
</evidence>
<name>A0A401TLI5_CHIPU</name>
<dbReference type="EMBL" id="BEZZ01105876">
    <property type="protein sequence ID" value="GCC43502.1"/>
    <property type="molecule type" value="Genomic_DNA"/>
</dbReference>
<feature type="compositionally biased region" description="Low complexity" evidence="1">
    <location>
        <begin position="75"/>
        <end position="87"/>
    </location>
</feature>
<dbReference type="Proteomes" id="UP000287033">
    <property type="component" value="Unassembled WGS sequence"/>
</dbReference>
<reference evidence="2 3" key="1">
    <citation type="journal article" date="2018" name="Nat. Ecol. Evol.">
        <title>Shark genomes provide insights into elasmobranch evolution and the origin of vertebrates.</title>
        <authorList>
            <person name="Hara Y"/>
            <person name="Yamaguchi K"/>
            <person name="Onimaru K"/>
            <person name="Kadota M"/>
            <person name="Koyanagi M"/>
            <person name="Keeley SD"/>
            <person name="Tatsumi K"/>
            <person name="Tanaka K"/>
            <person name="Motone F"/>
            <person name="Kageyama Y"/>
            <person name="Nozu R"/>
            <person name="Adachi N"/>
            <person name="Nishimura O"/>
            <person name="Nakagawa R"/>
            <person name="Tanegashima C"/>
            <person name="Kiyatake I"/>
            <person name="Matsumoto R"/>
            <person name="Murakumo K"/>
            <person name="Nishida K"/>
            <person name="Terakita A"/>
            <person name="Kuratani S"/>
            <person name="Sato K"/>
            <person name="Hyodo S Kuraku.S."/>
        </authorList>
    </citation>
    <scope>NUCLEOTIDE SEQUENCE [LARGE SCALE GENOMIC DNA]</scope>
</reference>